<dbReference type="InterPro" id="IPR049468">
    <property type="entry name" value="Restrct_endonuc-II-like_dom"/>
</dbReference>
<reference evidence="11" key="1">
    <citation type="journal article" date="2019" name="Int. J. Syst. Evol. Microbiol.">
        <title>The Global Catalogue of Microorganisms (GCM) 10K type strain sequencing project: providing services to taxonomists for standard genome sequencing and annotation.</title>
        <authorList>
            <consortium name="The Broad Institute Genomics Platform"/>
            <consortium name="The Broad Institute Genome Sequencing Center for Infectious Disease"/>
            <person name="Wu L."/>
            <person name="Ma J."/>
        </authorList>
    </citation>
    <scope>NUCLEOTIDE SEQUENCE [LARGE SCALE GENOMIC DNA]</scope>
    <source>
        <strain evidence="11">JCM 18956</strain>
    </source>
</reference>
<dbReference type="SUPFAM" id="SSF52540">
    <property type="entry name" value="P-loop containing nucleoside triphosphate hydrolases"/>
    <property type="match status" value="1"/>
</dbReference>
<dbReference type="Pfam" id="PF13087">
    <property type="entry name" value="AAA_12"/>
    <property type="match status" value="1"/>
</dbReference>
<evidence type="ECO:0000256" key="5">
    <source>
        <dbReference type="ARBA" id="ARBA00022840"/>
    </source>
</evidence>
<comment type="caution">
    <text evidence="10">The sequence shown here is derived from an EMBL/GenBank/DDBJ whole genome shotgun (WGS) entry which is preliminary data.</text>
</comment>
<protein>
    <recommendedName>
        <fullName evidence="12">AAA domain-containing protein</fullName>
    </recommendedName>
</protein>
<dbReference type="PANTHER" id="PTHR43788">
    <property type="entry name" value="DNA2/NAM7 HELICASE FAMILY MEMBER"/>
    <property type="match status" value="1"/>
</dbReference>
<evidence type="ECO:0000259" key="8">
    <source>
        <dbReference type="Pfam" id="PF13087"/>
    </source>
</evidence>
<feature type="compositionally biased region" description="Acidic residues" evidence="6">
    <location>
        <begin position="886"/>
        <end position="896"/>
    </location>
</feature>
<keyword evidence="2" id="KW-0547">Nucleotide-binding</keyword>
<dbReference type="InterPro" id="IPR050534">
    <property type="entry name" value="Coronavir_polyprotein_1ab"/>
</dbReference>
<dbReference type="Proteomes" id="UP001501295">
    <property type="component" value="Unassembled WGS sequence"/>
</dbReference>
<gene>
    <name evidence="10" type="ORF">GCM10025780_30400</name>
</gene>
<dbReference type="Gene3D" id="3.40.50.300">
    <property type="entry name" value="P-loop containing nucleotide triphosphate hydrolases"/>
    <property type="match status" value="3"/>
</dbReference>
<accession>A0ABP8W6D3</accession>
<feature type="domain" description="DNA2/NAM7 helicase-like C-terminal" evidence="8">
    <location>
        <begin position="986"/>
        <end position="1112"/>
    </location>
</feature>
<name>A0ABP8W6D3_9MICO</name>
<evidence type="ECO:0000256" key="3">
    <source>
        <dbReference type="ARBA" id="ARBA00022801"/>
    </source>
</evidence>
<evidence type="ECO:0000256" key="6">
    <source>
        <dbReference type="SAM" id="MobiDB-lite"/>
    </source>
</evidence>
<keyword evidence="3" id="KW-0378">Hydrolase</keyword>
<evidence type="ECO:0000313" key="11">
    <source>
        <dbReference type="Proteomes" id="UP001501295"/>
    </source>
</evidence>
<dbReference type="Gene3D" id="3.40.960.10">
    <property type="entry name" value="VSR Endonuclease"/>
    <property type="match status" value="1"/>
</dbReference>
<keyword evidence="4" id="KW-0347">Helicase</keyword>
<feature type="domain" description="DNA2/NAM7 helicase helicase" evidence="7">
    <location>
        <begin position="288"/>
        <end position="351"/>
    </location>
</feature>
<dbReference type="PANTHER" id="PTHR43788:SF8">
    <property type="entry name" value="DNA-BINDING PROTEIN SMUBP-2"/>
    <property type="match status" value="1"/>
</dbReference>
<evidence type="ECO:0000256" key="1">
    <source>
        <dbReference type="ARBA" id="ARBA00007913"/>
    </source>
</evidence>
<dbReference type="RefSeq" id="WP_345376763.1">
    <property type="nucleotide sequence ID" value="NZ_BAABLM010000007.1"/>
</dbReference>
<feature type="domain" description="Restriction endonuclease type II-like" evidence="9">
    <location>
        <begin position="1159"/>
        <end position="1253"/>
    </location>
</feature>
<sequence length="1356" mass="149255">MSSSIEAASQEWRNGLIDVGGNNRLLYYRETSSTIDLDAASSTSVARLLAGDVVRLADLFTTPETLQKAQRACALLAKKQQEATEEYGVSIAYLAAGMCSWDPEGSPERAEAVATELAVDDAVDGQSKRPKYTRPHAPVLLRSLELTHRRGAQEAWDLRLIDEFQVNGVLTHVLNADQERVDDDDILEHDAGDLPSIEAMLEQLEEDCWDVADFEVENTLILGTFSYTKQPMVDDVSDIDALGVSDLVAALAGDLDAANRVRSSTDGVTEEMPDYTPVDSEYLVLDADASQSFVVNAALAGRNLVVEGPPGTGKSQTIANIIATSVAAGRSVLFVAQKRAAVSAVLDRLAGVDLTHLVLDLFAASSSRRYVAEQLQMALDRQATAGEARVGELHYSLTRARDTLVRHKDALHKQTRGWGVSAADMISLSISIPHDVQSDERILTSAMERWDNLESSRIKGDLEELARIGALDSTWSTKPGWSPLTLTNEATLRSFNDRLQRLNADLSEMEAALGHLTSGIATTVPDQWADVEGLRPHFDEADRLQQLAPLTLDPQVSTEDLRKSLLSTSRPFRKTSGETIGGGDKRDAKRRVKALVGHLPRGERADALSRALTLRQSWPGTPPYSAPAQWTDAFALLLEYQAELARLDQGLQHFQLSESPLSALRENFRGLAADRHRAVMPRAHELKARLRPLGLSSFLKDLEDRSDIGEGNPARAGLVFDRVVSASILDDALLFDPDLASVTGTELDAAASSYQRDDLSHLAANAVRIRRLAAERLKQVLDDNPDQYLKLKTEVTRKTKFTPVRRLLHDMPEVMLGAKPVWAMSPLQVSRLLPLQASFDVVIFDEASQVKPADAIPAILRGRQLIVAGDSRQLPPTEFFTKTLDDPDDDDDEDAALDSATPVETAPRRMGSLTRDAESILFAMDRLLAGQSRRLLWHYRSRDERLIAVSNAKIYDRSLTTFPAADTPDAITHIEVPQSPGIDGGANSPEKEVAAVVAAVKAHAQAHPDETLGVIAFGVKHQHRLEIALDAAFKDDPALYATLNKKAAEPFFVKAVERVQGDERDAIVLSVGYGRAADGRLRLFWGPLLQPGGERRLNVAISRARLRMTLISSFGPDDMAEDAHDSRGYILMYHFMKFMASGGADLGDGPNRSIPLNAFEIDVRDRLTAAGLHLDAQVGVGSYRLDFAARHPTKPGRHVLAIEADGAAYHSGHTARERDRLRQQLLERRGWIFHRIWSTDWFNNADQEVAATIKAFEVALQRPDQRGPIAVTEVPVAWELPVGTRSTPRPPFNPGFPIDDYPTSMLVEVIRWIRSDNVIRNADDEFAMTMTELGFQKRGSKIVRRIQEAQLQADLD</sequence>
<dbReference type="InterPro" id="IPR041677">
    <property type="entry name" value="DNA2/NAM7_AAA_11"/>
</dbReference>
<dbReference type="Pfam" id="PF13086">
    <property type="entry name" value="AAA_11"/>
    <property type="match status" value="2"/>
</dbReference>
<dbReference type="EMBL" id="BAABLM010000007">
    <property type="protein sequence ID" value="GAA4682695.1"/>
    <property type="molecule type" value="Genomic_DNA"/>
</dbReference>
<evidence type="ECO:0008006" key="12">
    <source>
        <dbReference type="Google" id="ProtNLM"/>
    </source>
</evidence>
<keyword evidence="11" id="KW-1185">Reference proteome</keyword>
<feature type="domain" description="DNA2/NAM7 helicase helicase" evidence="7">
    <location>
        <begin position="835"/>
        <end position="877"/>
    </location>
</feature>
<evidence type="ECO:0000259" key="9">
    <source>
        <dbReference type="Pfam" id="PF18741"/>
    </source>
</evidence>
<dbReference type="InterPro" id="IPR011335">
    <property type="entry name" value="Restrct_endonuc-II-like"/>
</dbReference>
<comment type="similarity">
    <text evidence="1">Belongs to the DNA2/NAM7 helicase family.</text>
</comment>
<dbReference type="Pfam" id="PF18741">
    <property type="entry name" value="MTES_1575"/>
    <property type="match status" value="1"/>
</dbReference>
<evidence type="ECO:0000313" key="10">
    <source>
        <dbReference type="EMBL" id="GAA4682695.1"/>
    </source>
</evidence>
<dbReference type="InterPro" id="IPR027417">
    <property type="entry name" value="P-loop_NTPase"/>
</dbReference>
<keyword evidence="5" id="KW-0067">ATP-binding</keyword>
<dbReference type="SUPFAM" id="SSF52980">
    <property type="entry name" value="Restriction endonuclease-like"/>
    <property type="match status" value="1"/>
</dbReference>
<feature type="region of interest" description="Disordered" evidence="6">
    <location>
        <begin position="880"/>
        <end position="910"/>
    </location>
</feature>
<evidence type="ECO:0000256" key="4">
    <source>
        <dbReference type="ARBA" id="ARBA00022806"/>
    </source>
</evidence>
<proteinExistence type="inferred from homology"/>
<evidence type="ECO:0000259" key="7">
    <source>
        <dbReference type="Pfam" id="PF13086"/>
    </source>
</evidence>
<organism evidence="10 11">
    <name type="scientific">Frondihabitans cladoniiphilus</name>
    <dbReference type="NCBI Taxonomy" id="715785"/>
    <lineage>
        <taxon>Bacteria</taxon>
        <taxon>Bacillati</taxon>
        <taxon>Actinomycetota</taxon>
        <taxon>Actinomycetes</taxon>
        <taxon>Micrococcales</taxon>
        <taxon>Microbacteriaceae</taxon>
        <taxon>Frondihabitans</taxon>
    </lineage>
</organism>
<dbReference type="InterPro" id="IPR041679">
    <property type="entry name" value="DNA2/NAM7-like_C"/>
</dbReference>
<evidence type="ECO:0000256" key="2">
    <source>
        <dbReference type="ARBA" id="ARBA00022741"/>
    </source>
</evidence>